<evidence type="ECO:0000313" key="2">
    <source>
        <dbReference type="Proteomes" id="UP000595909"/>
    </source>
</evidence>
<accession>A0A7T3KHJ2</accession>
<gene>
    <name evidence="1" type="ORF">F372_049</name>
</gene>
<dbReference type="EMBL" id="MT863729">
    <property type="protein sequence ID" value="QPX65331.1"/>
    <property type="molecule type" value="Genomic_DNA"/>
</dbReference>
<keyword evidence="2" id="KW-1185">Reference proteome</keyword>
<reference evidence="1 2" key="1">
    <citation type="submission" date="2020-08" db="EMBL/GenBank/DDBJ databases">
        <authorList>
            <person name="Sorensen M.C.H."/>
        </authorList>
    </citation>
    <scope>NUCLEOTIDE SEQUENCE [LARGE SCALE GENOMIC DNA]</scope>
</reference>
<protein>
    <submittedName>
        <fullName evidence="1">Uncharacterized protein</fullName>
    </submittedName>
</protein>
<evidence type="ECO:0000313" key="1">
    <source>
        <dbReference type="EMBL" id="QPX65331.1"/>
    </source>
</evidence>
<name>A0A7T3KHJ2_9CAUD</name>
<sequence length="163" mass="19189">MGNYKYVYNNCLSLFMELQKSDDNKKLQIYDLMLECIKLNFPEITTKKNIKEVEEVLKISKEIETLDEDKVYGTVSWCYLLHYIGDVYSIGYKVVYYGANDYEKFKESFNSMLIELMKFIVNNNSDEKAMNYLARNDVGVGSYYNENKELTQMIFNAIELNKA</sequence>
<organism evidence="1 2">
    <name type="scientific">Campylobacter phage F372</name>
    <dbReference type="NCBI Taxonomy" id="2794375"/>
    <lineage>
        <taxon>Viruses</taxon>
        <taxon>Duplodnaviria</taxon>
        <taxon>Heunggongvirae</taxon>
        <taxon>Uroviricota</taxon>
        <taxon>Caudoviricetes</taxon>
        <taxon>Connertonviridae</taxon>
        <taxon>Fletchervirus</taxon>
        <taxon>Fletchervirus F372</taxon>
    </lineage>
</organism>
<proteinExistence type="predicted"/>
<dbReference type="Proteomes" id="UP000595909">
    <property type="component" value="Segment"/>
</dbReference>